<feature type="binding site" evidence="5">
    <location>
        <position position="106"/>
    </location>
    <ligand>
        <name>Mg(2+)</name>
        <dbReference type="ChEBI" id="CHEBI:18420"/>
        <label>1</label>
        <note>catalytic</note>
    </ligand>
</feature>
<evidence type="ECO:0000313" key="7">
    <source>
        <dbReference type="Proteomes" id="UP000427716"/>
    </source>
</evidence>
<dbReference type="Gene3D" id="3.40.190.80">
    <property type="match status" value="1"/>
</dbReference>
<keyword evidence="2 5" id="KW-0479">Metal-binding</keyword>
<accession>A0A6I6D177</accession>
<comment type="similarity">
    <text evidence="1">Belongs to the inositol monophosphatase superfamily.</text>
</comment>
<comment type="cofactor">
    <cofactor evidence="5">
        <name>Mg(2+)</name>
        <dbReference type="ChEBI" id="CHEBI:18420"/>
    </cofactor>
</comment>
<evidence type="ECO:0000256" key="4">
    <source>
        <dbReference type="ARBA" id="ARBA00022842"/>
    </source>
</evidence>
<dbReference type="InterPro" id="IPR020583">
    <property type="entry name" value="Inositol_monoP_metal-BS"/>
</dbReference>
<dbReference type="GO" id="GO:0006020">
    <property type="term" value="P:inositol metabolic process"/>
    <property type="evidence" value="ECO:0007669"/>
    <property type="project" value="TreeGrafter"/>
</dbReference>
<feature type="binding site" evidence="5">
    <location>
        <position position="103"/>
    </location>
    <ligand>
        <name>Mg(2+)</name>
        <dbReference type="ChEBI" id="CHEBI:18420"/>
        <label>1</label>
        <note>catalytic</note>
    </ligand>
</feature>
<evidence type="ECO:0000256" key="3">
    <source>
        <dbReference type="ARBA" id="ARBA00022801"/>
    </source>
</evidence>
<evidence type="ECO:0000256" key="2">
    <source>
        <dbReference type="ARBA" id="ARBA00022723"/>
    </source>
</evidence>
<dbReference type="InterPro" id="IPR000760">
    <property type="entry name" value="Inositol_monophosphatase-like"/>
</dbReference>
<dbReference type="Pfam" id="PF00459">
    <property type="entry name" value="Inositol_P"/>
    <property type="match status" value="1"/>
</dbReference>
<sequence>MQERRNTRMATENTLITGDRNAVITLVRRCAHRHLLRGGTQAADRKTDGSWVTATDHAMQSDLQAGLAERFPAHGFLGEEMDLAAQEAAWRECLDGRPTWVVDPLDGTSNFRVGFPVFSVTVALLVGGQTVFGVVFDPSRDECFHAARGDGAWLNGERLSLVNEPRQALKSCLATVDFKRLPRDVATHLACDPPYASQRSIGSVALDWCWVAAHRVQVYVHGKQKLWDYAAGQLILHEAGGASADLDGELDYLDRPLEPLPRSAVAATHVELLEDWLGELRAES</sequence>
<feature type="binding site" evidence="5">
    <location>
        <position position="228"/>
    </location>
    <ligand>
        <name>Mg(2+)</name>
        <dbReference type="ChEBI" id="CHEBI:18420"/>
        <label>1</label>
        <note>catalytic</note>
    </ligand>
</feature>
<dbReference type="InterPro" id="IPR020550">
    <property type="entry name" value="Inositol_monophosphatase_CS"/>
</dbReference>
<keyword evidence="4 5" id="KW-0460">Magnesium</keyword>
<dbReference type="Proteomes" id="UP000427716">
    <property type="component" value="Chromosome"/>
</dbReference>
<dbReference type="GO" id="GO:0046872">
    <property type="term" value="F:metal ion binding"/>
    <property type="evidence" value="ECO:0007669"/>
    <property type="project" value="UniProtKB-KW"/>
</dbReference>
<evidence type="ECO:0000256" key="1">
    <source>
        <dbReference type="ARBA" id="ARBA00009759"/>
    </source>
</evidence>
<dbReference type="SUPFAM" id="SSF56655">
    <property type="entry name" value="Carbohydrate phosphatase"/>
    <property type="match status" value="1"/>
</dbReference>
<dbReference type="AlphaFoldDB" id="A0A6I6D177"/>
<dbReference type="EMBL" id="CP046415">
    <property type="protein sequence ID" value="QGT77484.1"/>
    <property type="molecule type" value="Genomic_DNA"/>
</dbReference>
<dbReference type="GO" id="GO:0007165">
    <property type="term" value="P:signal transduction"/>
    <property type="evidence" value="ECO:0007669"/>
    <property type="project" value="TreeGrafter"/>
</dbReference>
<organism evidence="6 7">
    <name type="scientific">Guyparkeria halophila</name>
    <dbReference type="NCBI Taxonomy" id="47960"/>
    <lineage>
        <taxon>Bacteria</taxon>
        <taxon>Pseudomonadati</taxon>
        <taxon>Pseudomonadota</taxon>
        <taxon>Gammaproteobacteria</taxon>
        <taxon>Chromatiales</taxon>
        <taxon>Thioalkalibacteraceae</taxon>
        <taxon>Guyparkeria</taxon>
    </lineage>
</organism>
<feature type="binding site" evidence="5">
    <location>
        <position position="79"/>
    </location>
    <ligand>
        <name>Mg(2+)</name>
        <dbReference type="ChEBI" id="CHEBI:18420"/>
        <label>1</label>
        <note>catalytic</note>
    </ligand>
</feature>
<proteinExistence type="inferred from homology"/>
<name>A0A6I6D177_9GAMM</name>
<dbReference type="GO" id="GO:0046854">
    <property type="term" value="P:phosphatidylinositol phosphate biosynthetic process"/>
    <property type="evidence" value="ECO:0007669"/>
    <property type="project" value="InterPro"/>
</dbReference>
<dbReference type="PANTHER" id="PTHR20854">
    <property type="entry name" value="INOSITOL MONOPHOSPHATASE"/>
    <property type="match status" value="1"/>
</dbReference>
<dbReference type="PANTHER" id="PTHR20854:SF4">
    <property type="entry name" value="INOSITOL-1-MONOPHOSPHATASE-RELATED"/>
    <property type="match status" value="1"/>
</dbReference>
<reference evidence="6 7" key="1">
    <citation type="submission" date="2019-11" db="EMBL/GenBank/DDBJ databases">
        <authorList>
            <person name="Zhang J."/>
            <person name="Sun C."/>
        </authorList>
    </citation>
    <scope>NUCLEOTIDE SEQUENCE [LARGE SCALE GENOMIC DNA]</scope>
    <source>
        <strain evidence="7">sp2</strain>
    </source>
</reference>
<dbReference type="PROSITE" id="PS00630">
    <property type="entry name" value="IMP_2"/>
    <property type="match status" value="1"/>
</dbReference>
<evidence type="ECO:0000256" key="5">
    <source>
        <dbReference type="PIRSR" id="PIRSR600760-2"/>
    </source>
</evidence>
<keyword evidence="3" id="KW-0378">Hydrolase</keyword>
<gene>
    <name evidence="6" type="ORF">GM160_00520</name>
</gene>
<dbReference type="PROSITE" id="PS00629">
    <property type="entry name" value="IMP_1"/>
    <property type="match status" value="1"/>
</dbReference>
<dbReference type="Gene3D" id="3.30.540.10">
    <property type="entry name" value="Fructose-1,6-Bisphosphatase, subunit A, domain 1"/>
    <property type="match status" value="1"/>
</dbReference>
<dbReference type="PRINTS" id="PR00377">
    <property type="entry name" value="IMPHPHTASES"/>
</dbReference>
<evidence type="ECO:0000313" key="6">
    <source>
        <dbReference type="EMBL" id="QGT77484.1"/>
    </source>
</evidence>
<protein>
    <submittedName>
        <fullName evidence="6">Inositol monophosphatase</fullName>
    </submittedName>
</protein>
<dbReference type="KEGG" id="ghl:GM160_00520"/>
<feature type="binding site" evidence="5">
    <location>
        <position position="105"/>
    </location>
    <ligand>
        <name>Mg(2+)</name>
        <dbReference type="ChEBI" id="CHEBI:18420"/>
        <label>1</label>
        <note>catalytic</note>
    </ligand>
</feature>
<keyword evidence="7" id="KW-1185">Reference proteome</keyword>
<dbReference type="GO" id="GO:0008934">
    <property type="term" value="F:inositol monophosphate 1-phosphatase activity"/>
    <property type="evidence" value="ECO:0007669"/>
    <property type="project" value="TreeGrafter"/>
</dbReference>